<gene>
    <name evidence="9 11" type="primary">gmk</name>
    <name evidence="11" type="ORF">AB5I84_00320</name>
</gene>
<dbReference type="EMBL" id="JBGCUO010000001">
    <property type="protein sequence ID" value="MEY1660586.1"/>
    <property type="molecule type" value="Genomic_DNA"/>
</dbReference>
<evidence type="ECO:0000256" key="6">
    <source>
        <dbReference type="ARBA" id="ARBA00022777"/>
    </source>
</evidence>
<keyword evidence="4 9" id="KW-0808">Transferase</keyword>
<dbReference type="SMART" id="SM00072">
    <property type="entry name" value="GuKc"/>
    <property type="match status" value="1"/>
</dbReference>
<dbReference type="PANTHER" id="PTHR23117">
    <property type="entry name" value="GUANYLATE KINASE-RELATED"/>
    <property type="match status" value="1"/>
</dbReference>
<dbReference type="NCBIfam" id="TIGR03263">
    <property type="entry name" value="guanyl_kin"/>
    <property type="match status" value="1"/>
</dbReference>
<dbReference type="InterPro" id="IPR008144">
    <property type="entry name" value="Guanylate_kin-like_dom"/>
</dbReference>
<dbReference type="Proteomes" id="UP001562065">
    <property type="component" value="Unassembled WGS sequence"/>
</dbReference>
<dbReference type="CDD" id="cd00071">
    <property type="entry name" value="GMPK"/>
    <property type="match status" value="1"/>
</dbReference>
<dbReference type="Pfam" id="PF00625">
    <property type="entry name" value="Guanylate_kin"/>
    <property type="match status" value="1"/>
</dbReference>
<dbReference type="SUPFAM" id="SSF52540">
    <property type="entry name" value="P-loop containing nucleoside triphosphate hydrolases"/>
    <property type="match status" value="1"/>
</dbReference>
<evidence type="ECO:0000256" key="3">
    <source>
        <dbReference type="ARBA" id="ARBA00016296"/>
    </source>
</evidence>
<dbReference type="InterPro" id="IPR017665">
    <property type="entry name" value="Guanylate_kinase"/>
</dbReference>
<evidence type="ECO:0000256" key="7">
    <source>
        <dbReference type="ARBA" id="ARBA00022840"/>
    </source>
</evidence>
<keyword evidence="9" id="KW-0963">Cytoplasm</keyword>
<dbReference type="InterPro" id="IPR020590">
    <property type="entry name" value="Guanylate_kinase_CS"/>
</dbReference>
<sequence>MQSDSCLGTLFIVSAPSGAGKTSLVAALAEQLADVQTSISHTTRPMRPGEQDGVNYHFTDREQFLAAVAAGRFLEHAEVFGNLYGTSADWVDAQRAAGKDVILEIDWQGAAQVRRLVPQARSIFILPPSVAELERRLRGRGQDSDEVIAHRVAGAQEEMTHYGEFDFLLINDDFDTALTDLKAIFLANRLARPLQQQRHAARLADLLSPPANG</sequence>
<accession>A0ABV4AFR8</accession>
<evidence type="ECO:0000313" key="11">
    <source>
        <dbReference type="EMBL" id="MEY1660586.1"/>
    </source>
</evidence>
<dbReference type="Gene3D" id="3.30.63.10">
    <property type="entry name" value="Guanylate Kinase phosphate binding domain"/>
    <property type="match status" value="1"/>
</dbReference>
<dbReference type="PANTHER" id="PTHR23117:SF13">
    <property type="entry name" value="GUANYLATE KINASE"/>
    <property type="match status" value="1"/>
</dbReference>
<dbReference type="Gene3D" id="3.40.50.300">
    <property type="entry name" value="P-loop containing nucleotide triphosphate hydrolases"/>
    <property type="match status" value="1"/>
</dbReference>
<comment type="caution">
    <text evidence="11">The sequence shown here is derived from an EMBL/GenBank/DDBJ whole genome shotgun (WGS) entry which is preliminary data.</text>
</comment>
<keyword evidence="6 9" id="KW-0418">Kinase</keyword>
<dbReference type="GO" id="GO:0004385">
    <property type="term" value="F:GMP kinase activity"/>
    <property type="evidence" value="ECO:0007669"/>
    <property type="project" value="UniProtKB-EC"/>
</dbReference>
<evidence type="ECO:0000259" key="10">
    <source>
        <dbReference type="PROSITE" id="PS50052"/>
    </source>
</evidence>
<dbReference type="EC" id="2.7.4.8" evidence="2 9"/>
<comment type="catalytic activity">
    <reaction evidence="9">
        <text>GMP + ATP = GDP + ADP</text>
        <dbReference type="Rhea" id="RHEA:20780"/>
        <dbReference type="ChEBI" id="CHEBI:30616"/>
        <dbReference type="ChEBI" id="CHEBI:58115"/>
        <dbReference type="ChEBI" id="CHEBI:58189"/>
        <dbReference type="ChEBI" id="CHEBI:456216"/>
        <dbReference type="EC" id="2.7.4.8"/>
    </reaction>
</comment>
<keyword evidence="5 9" id="KW-0547">Nucleotide-binding</keyword>
<evidence type="ECO:0000256" key="9">
    <source>
        <dbReference type="HAMAP-Rule" id="MF_00328"/>
    </source>
</evidence>
<evidence type="ECO:0000256" key="8">
    <source>
        <dbReference type="ARBA" id="ARBA00030128"/>
    </source>
</evidence>
<dbReference type="InterPro" id="IPR027417">
    <property type="entry name" value="P-loop_NTPase"/>
</dbReference>
<name>A0ABV4AFR8_9GAMM</name>
<reference evidence="11 12" key="1">
    <citation type="submission" date="2024-07" db="EMBL/GenBank/DDBJ databases">
        <authorList>
            <person name="Ren Q."/>
        </authorList>
    </citation>
    <scope>NUCLEOTIDE SEQUENCE [LARGE SCALE GENOMIC DNA]</scope>
    <source>
        <strain evidence="11 12">REN37</strain>
    </source>
</reference>
<proteinExistence type="inferred from homology"/>
<dbReference type="InterPro" id="IPR008145">
    <property type="entry name" value="GK/Ca_channel_bsu"/>
</dbReference>
<keyword evidence="12" id="KW-1185">Reference proteome</keyword>
<comment type="similarity">
    <text evidence="1 9">Belongs to the guanylate kinase family.</text>
</comment>
<protein>
    <recommendedName>
        <fullName evidence="3 9">Guanylate kinase</fullName>
        <ecNumber evidence="2 9">2.7.4.8</ecNumber>
    </recommendedName>
    <alternativeName>
        <fullName evidence="8 9">GMP kinase</fullName>
    </alternativeName>
</protein>
<organism evidence="11 12">
    <name type="scientific">Isoalcanivorax beigongshangi</name>
    <dbReference type="NCBI Taxonomy" id="3238810"/>
    <lineage>
        <taxon>Bacteria</taxon>
        <taxon>Pseudomonadati</taxon>
        <taxon>Pseudomonadota</taxon>
        <taxon>Gammaproteobacteria</taxon>
        <taxon>Oceanospirillales</taxon>
        <taxon>Alcanivoracaceae</taxon>
        <taxon>Isoalcanivorax</taxon>
    </lineage>
</organism>
<dbReference type="PROSITE" id="PS50052">
    <property type="entry name" value="GUANYLATE_KINASE_2"/>
    <property type="match status" value="1"/>
</dbReference>
<dbReference type="PROSITE" id="PS00856">
    <property type="entry name" value="GUANYLATE_KINASE_1"/>
    <property type="match status" value="1"/>
</dbReference>
<evidence type="ECO:0000256" key="5">
    <source>
        <dbReference type="ARBA" id="ARBA00022741"/>
    </source>
</evidence>
<evidence type="ECO:0000313" key="12">
    <source>
        <dbReference type="Proteomes" id="UP001562065"/>
    </source>
</evidence>
<dbReference type="RefSeq" id="WP_369453834.1">
    <property type="nucleotide sequence ID" value="NZ_JBGCUO010000001.1"/>
</dbReference>
<keyword evidence="7 9" id="KW-0067">ATP-binding</keyword>
<feature type="binding site" evidence="9">
    <location>
        <begin position="15"/>
        <end position="22"/>
    </location>
    <ligand>
        <name>ATP</name>
        <dbReference type="ChEBI" id="CHEBI:30616"/>
    </ligand>
</feature>
<comment type="subcellular location">
    <subcellularLocation>
        <location evidence="9">Cytoplasm</location>
    </subcellularLocation>
</comment>
<evidence type="ECO:0000256" key="4">
    <source>
        <dbReference type="ARBA" id="ARBA00022679"/>
    </source>
</evidence>
<feature type="domain" description="Guanylate kinase-like" evidence="10">
    <location>
        <begin position="8"/>
        <end position="186"/>
    </location>
</feature>
<dbReference type="HAMAP" id="MF_00328">
    <property type="entry name" value="Guanylate_kinase"/>
    <property type="match status" value="1"/>
</dbReference>
<evidence type="ECO:0000256" key="1">
    <source>
        <dbReference type="ARBA" id="ARBA00005790"/>
    </source>
</evidence>
<comment type="function">
    <text evidence="9">Essential for recycling GMP and indirectly, cGMP.</text>
</comment>
<evidence type="ECO:0000256" key="2">
    <source>
        <dbReference type="ARBA" id="ARBA00012961"/>
    </source>
</evidence>